<dbReference type="Pfam" id="PF03389">
    <property type="entry name" value="MobA_MobL"/>
    <property type="match status" value="1"/>
</dbReference>
<accession>I0GQR3</accession>
<dbReference type="eggNOG" id="COG1196">
    <property type="taxonomic scope" value="Bacteria"/>
</dbReference>
<gene>
    <name evidence="5" type="ordered locus">SELR_13920</name>
</gene>
<evidence type="ECO:0000256" key="3">
    <source>
        <dbReference type="SAM" id="Coils"/>
    </source>
</evidence>
<protein>
    <submittedName>
        <fullName evidence="5">Putative plasmid mobilization protein</fullName>
    </submittedName>
</protein>
<dbReference type="Gene3D" id="3.30.930.30">
    <property type="match status" value="1"/>
</dbReference>
<feature type="domain" description="MobA/MobL protein" evidence="4">
    <location>
        <begin position="24"/>
        <end position="205"/>
    </location>
</feature>
<evidence type="ECO:0000256" key="2">
    <source>
        <dbReference type="ARBA" id="ARBA00022971"/>
    </source>
</evidence>
<sequence length="732" mass="83073">MAARILAQADGITPASRHSDYINRRESFTAKGGCIYTAHHLPKWANNNPKAFFAAADKYERANGTRYREIEFALPNELNTAAQKEIIDTFIEHHLKDHYYAYAIHDKIGIMSNGEHNTHVHIMFSEREMDDVEKKAERSAELFFHRANSKHPERGGCPKAGKWNNKNRARYLCEMRRDFAEIQNSVLKKYNVNAQVDHRSLKAQYEDALKKGDLDAALLLNRLPEEHLGPALAADKHNTKVINLMEYRAYKFQRSQLSSMIDNLKVEHGASFAQNAKDNASKAFADHELHFNNAVHRSSELATLKDRVNSDYQALLALEKVMISKETAHDMAIAHLLPASDLAIIRAQKKLTLKQDELKTLRTSLLESGTSAASDDIIQCLTEDILHQQERQNLLSAKYDEIQARLTAQEVQKQLASISQEILRADKPQQQEYWHLIQKLNQDTQLLQNEMDKEIIGHIGNFLSGSGAGAFTSKDISHYLDNEERCLKRTLRQKISELDNLKKRLISPERATLIAKSRYLNGADKQLRLDMRNLQKESDRISAAANEYASAQADFATMPKPKWYQSSDAYNEAMSHVKSMEDTLQQRQQDFAHKQARLEKMQSRLEQKCSTPAAKSSIAHTAARIIQKNKTNVAKVDELSKSIQQLQRRLSAITNMKAAIKAGLILERPIKIHKENTGGTSARRCMEDVAHSLVKPHHSADGGLSVMLNQQDNRDFTAMDETEREAQSEIAI</sequence>
<dbReference type="KEGG" id="sri:SELR_13920"/>
<evidence type="ECO:0000313" key="6">
    <source>
        <dbReference type="Proteomes" id="UP000007887"/>
    </source>
</evidence>
<evidence type="ECO:0000259" key="4">
    <source>
        <dbReference type="Pfam" id="PF03389"/>
    </source>
</evidence>
<feature type="coiled-coil region" evidence="3">
    <location>
        <begin position="629"/>
        <end position="656"/>
    </location>
</feature>
<dbReference type="EMBL" id="AP012292">
    <property type="protein sequence ID" value="BAL83100.1"/>
    <property type="molecule type" value="Genomic_DNA"/>
</dbReference>
<dbReference type="InterPro" id="IPR005053">
    <property type="entry name" value="MobA_MobL"/>
</dbReference>
<dbReference type="PATRIC" id="fig|927704.6.peg.1436"/>
<dbReference type="AlphaFoldDB" id="I0GQR3"/>
<organism evidence="5 6">
    <name type="scientific">Selenomonas ruminantium subsp. lactilytica (strain NBRC 103574 / TAM6421)</name>
    <dbReference type="NCBI Taxonomy" id="927704"/>
    <lineage>
        <taxon>Bacteria</taxon>
        <taxon>Bacillati</taxon>
        <taxon>Bacillota</taxon>
        <taxon>Negativicutes</taxon>
        <taxon>Selenomonadales</taxon>
        <taxon>Selenomonadaceae</taxon>
        <taxon>Selenomonas</taxon>
    </lineage>
</organism>
<keyword evidence="2" id="KW-0184">Conjugation</keyword>
<evidence type="ECO:0000313" key="5">
    <source>
        <dbReference type="EMBL" id="BAL83100.1"/>
    </source>
</evidence>
<dbReference type="Proteomes" id="UP000007887">
    <property type="component" value="Chromosome"/>
</dbReference>
<reference evidence="5 6" key="1">
    <citation type="submission" date="2011-10" db="EMBL/GenBank/DDBJ databases">
        <title>Whole genome sequence of Selenomonas ruminantium subsp. lactilytica TAM6421.</title>
        <authorList>
            <person name="Oguchi A."/>
            <person name="Ankai A."/>
            <person name="Kaneko J."/>
            <person name="Yamada-Narita S."/>
            <person name="Fukui S."/>
            <person name="Takahashi M."/>
            <person name="Onodera T."/>
            <person name="Kojima S."/>
            <person name="Fushimi T."/>
            <person name="Abe N."/>
            <person name="Kamio Y."/>
            <person name="Yamazaki S."/>
            <person name="Fujita N."/>
        </authorList>
    </citation>
    <scope>NUCLEOTIDE SEQUENCE [LARGE SCALE GENOMIC DNA]</scope>
    <source>
        <strain evidence="6">NBRC 103574 / TAM6421</strain>
    </source>
</reference>
<name>I0GQR3_SELRL</name>
<evidence type="ECO:0000256" key="1">
    <source>
        <dbReference type="ARBA" id="ARBA00010873"/>
    </source>
</evidence>
<keyword evidence="3" id="KW-0175">Coiled coil</keyword>
<dbReference type="HOGENOM" id="CLU_012252_0_0_9"/>
<comment type="similarity">
    <text evidence="1">Belongs to the MobA/MobL family.</text>
</comment>
<proteinExistence type="inferred from homology"/>